<protein>
    <submittedName>
        <fullName evidence="6">Pheromone-binding protein ASP1</fullName>
    </submittedName>
</protein>
<keyword evidence="7 8" id="KW-0002">3D-structure</keyword>
<dbReference type="PDBsum" id="3D74"/>
<dbReference type="CDD" id="cd23992">
    <property type="entry name" value="PBP_GOBP"/>
    <property type="match status" value="1"/>
</dbReference>
<sequence length="144" mass="15937">MVSNTKQAFIYSLALLCLHAIFVNAAPDWVPPEVFDLVAEDKARCMSEHGTTQAQIDDVDKGNLVNEPSITCYMYCLLEAFSLVDDEANVDEDIMLGLLPDQLQERAQSVMGKCLPTSGSDNCNKIYNLAKCVQESAPDVWFVI</sequence>
<dbReference type="GO" id="GO:0005615">
    <property type="term" value="C:extracellular space"/>
    <property type="evidence" value="ECO:0007669"/>
    <property type="project" value="TreeGrafter"/>
</dbReference>
<dbReference type="EMBL" id="AF166496">
    <property type="protein sequence ID" value="AAD51944.1"/>
    <property type="molecule type" value="mRNA"/>
</dbReference>
<dbReference type="PDB" id="3CDN">
    <property type="method" value="X-ray"/>
    <property type="resolution" value="2.00 A"/>
    <property type="chains" value="A=26-144"/>
</dbReference>
<dbReference type="PDB" id="3CZ1">
    <property type="method" value="X-ray"/>
    <property type="resolution" value="1.50 A"/>
    <property type="chains" value="A/B=26-144"/>
</dbReference>
<dbReference type="PDBsum" id="3D78"/>
<reference evidence="6" key="2">
    <citation type="journal article" date="1999" name="J. Neurosci.">
        <title>Cloning and expression of a queen pheromone-binding protein in the honeybee: an olfactory-specific, developmentally regulated protein.</title>
        <authorList>
            <person name="Danty E."/>
            <person name="Briand L."/>
            <person name="Michard-Vanhee C."/>
            <person name="Perez V."/>
            <person name="Arnold G."/>
            <person name="Gaudemer O."/>
            <person name="Huet D."/>
            <person name="Huet J.C."/>
            <person name="Ouali C."/>
            <person name="Masson C."/>
            <person name="Pernollet J.C."/>
        </authorList>
    </citation>
    <scope>NUCLEOTIDE SEQUENCE</scope>
    <source>
        <tissue evidence="6">Antenna</tissue>
    </source>
</reference>
<dbReference type="PANTHER" id="PTHR11857:SF43">
    <property type="entry name" value="GEO07291P1-RELATED"/>
    <property type="match status" value="1"/>
</dbReference>
<dbReference type="PDB" id="3BFH">
    <property type="method" value="X-ray"/>
    <property type="resolution" value="2.00 A"/>
    <property type="chains" value="A=26-144"/>
</dbReference>
<dbReference type="PDB" id="3CYZ">
    <property type="method" value="X-ray"/>
    <property type="resolution" value="1.80 A"/>
    <property type="chains" value="A/B=26-144"/>
</dbReference>
<reference evidence="6" key="1">
    <citation type="journal article" date="1998" name="Chem. Senses">
        <title>Separation, characterization and sexual heterogeneity of multiple putative odorant-binding proteins in the honeybee Apis mellifera L. (Hymenoptera: Apidea).</title>
        <authorList>
            <person name="Danty E."/>
            <person name="Arnold G."/>
            <person name="Huet J.C."/>
            <person name="Huet D."/>
            <person name="Masson C."/>
            <person name="Pernollet J.C."/>
        </authorList>
    </citation>
    <scope>NUCLEOTIDE SEQUENCE</scope>
    <source>
        <tissue evidence="6">Antenna</tissue>
    </source>
</reference>
<dbReference type="PDBsum" id="3BFH"/>
<feature type="signal peptide" evidence="5">
    <location>
        <begin position="1"/>
        <end position="25"/>
    </location>
</feature>
<keyword evidence="3" id="KW-0964">Secreted</keyword>
<dbReference type="PDBsum" id="3CZ0"/>
<feature type="disulfide bond" evidence="7 8">
    <location>
        <begin position="45"/>
        <end position="76"/>
    </location>
</feature>
<dbReference type="InterPro" id="IPR006170">
    <property type="entry name" value="PBP/GOBP"/>
</dbReference>
<evidence type="ECO:0007829" key="12">
    <source>
        <dbReference type="PDB" id="3CZ0"/>
    </source>
</evidence>
<dbReference type="AlphaFoldDB" id="Q9U9J6"/>
<evidence type="ECO:0007829" key="9">
    <source>
        <dbReference type="PDB" id="3BFB"/>
    </source>
</evidence>
<feature type="disulfide bond" evidence="7 8">
    <location>
        <begin position="114"/>
        <end position="132"/>
    </location>
</feature>
<dbReference type="PDB" id="3D75">
    <property type="method" value="X-ray"/>
    <property type="resolution" value="2.30 A"/>
    <property type="chains" value="A=26-144"/>
</dbReference>
<dbReference type="PDB" id="3D78">
    <property type="method" value="X-ray"/>
    <property type="resolution" value="1.60 A"/>
    <property type="chains" value="A/B=26-144"/>
</dbReference>
<dbReference type="PDBsum" id="3CZ2"/>
<dbReference type="PDB" id="3D77">
    <property type="method" value="X-ray"/>
    <property type="resolution" value="1.70 A"/>
    <property type="chains" value="A=26-144"/>
</dbReference>
<dbReference type="PDBsum" id="3FE9"/>
<evidence type="ECO:0000256" key="4">
    <source>
        <dbReference type="ARBA" id="ARBA00022729"/>
    </source>
</evidence>
<name>Q9U9J6_APIME</name>
<evidence type="ECO:0007829" key="8">
    <source>
        <dbReference type="PDB" id="3BFA"/>
    </source>
</evidence>
<dbReference type="GO" id="GO:0007608">
    <property type="term" value="P:sensory perception of smell"/>
    <property type="evidence" value="ECO:0007669"/>
    <property type="project" value="TreeGrafter"/>
</dbReference>
<dbReference type="PDB" id="3BFB">
    <property type="method" value="X-ray"/>
    <property type="resolution" value="2.15 A"/>
    <property type="chains" value="A=26-144"/>
</dbReference>
<dbReference type="PANTHER" id="PTHR11857">
    <property type="entry name" value="ODORANT BINDING PROTEIN-RELATED"/>
    <property type="match status" value="1"/>
</dbReference>
<feature type="chain" id="PRO_5004334286" evidence="5">
    <location>
        <begin position="26"/>
        <end position="144"/>
    </location>
</feature>
<evidence type="ECO:0007829" key="10">
    <source>
        <dbReference type="PDB" id="3BJH"/>
    </source>
</evidence>
<dbReference type="PDBsum" id="3CZ1"/>
<dbReference type="PDB" id="3FE9">
    <property type="method" value="X-ray"/>
    <property type="resolution" value="1.75 A"/>
    <property type="chains" value="A=26-144"/>
</dbReference>
<feature type="disulfide bond" evidence="7 8">
    <location>
        <begin position="72"/>
        <end position="123"/>
    </location>
</feature>
<dbReference type="Pfam" id="PF01395">
    <property type="entry name" value="PBP_GOBP"/>
    <property type="match status" value="1"/>
</dbReference>
<dbReference type="PDBsum" id="3D73"/>
<dbReference type="PDB" id="3CZ0">
    <property type="method" value="X-ray"/>
    <property type="resolution" value="1.70 A"/>
    <property type="chains" value="A/B=26-144"/>
</dbReference>
<evidence type="ECO:0000256" key="1">
    <source>
        <dbReference type="ARBA" id="ARBA00004613"/>
    </source>
</evidence>
<proteinExistence type="evidence at protein level"/>
<accession>Q9U9J6</accession>
<dbReference type="Gene3D" id="1.10.238.20">
    <property type="entry name" value="Pheromone/general odorant binding protein domain"/>
    <property type="match status" value="1"/>
</dbReference>
<evidence type="ECO:0007829" key="14">
    <source>
        <dbReference type="PDB" id="3FE8"/>
    </source>
</evidence>
<dbReference type="PDBsum" id="3D77"/>
<dbReference type="PDBsum" id="3D76"/>
<dbReference type="PDB" id="3D74">
    <property type="method" value="X-ray"/>
    <property type="resolution" value="2.10 A"/>
    <property type="chains" value="A/B=26-144"/>
</dbReference>
<evidence type="ECO:0000256" key="2">
    <source>
        <dbReference type="ARBA" id="ARBA00008098"/>
    </source>
</evidence>
<evidence type="ECO:0007829" key="7">
    <source>
        <dbReference type="PDB" id="2H8V"/>
    </source>
</evidence>
<evidence type="ECO:0007829" key="11">
    <source>
        <dbReference type="PDB" id="3CYZ"/>
    </source>
</evidence>
<organism evidence="6">
    <name type="scientific">Apis mellifera</name>
    <name type="common">Honeybee</name>
    <dbReference type="NCBI Taxonomy" id="7460"/>
    <lineage>
        <taxon>Eukaryota</taxon>
        <taxon>Metazoa</taxon>
        <taxon>Ecdysozoa</taxon>
        <taxon>Arthropoda</taxon>
        <taxon>Hexapoda</taxon>
        <taxon>Insecta</taxon>
        <taxon>Pterygota</taxon>
        <taxon>Neoptera</taxon>
        <taxon>Endopterygota</taxon>
        <taxon>Hymenoptera</taxon>
        <taxon>Apocrita</taxon>
        <taxon>Aculeata</taxon>
        <taxon>Apoidea</taxon>
        <taxon>Anthophila</taxon>
        <taxon>Apidae</taxon>
        <taxon>Apis</taxon>
    </lineage>
</organism>
<dbReference type="InterPro" id="IPR036728">
    <property type="entry name" value="PBP_GOBP_sf"/>
</dbReference>
<dbReference type="EvolutionaryTrace" id="Q9U9J6"/>
<reference evidence="11 12" key="7">
    <citation type="journal article" date="2009" name="J. Mol. Biol.">
        <title>Queen bee pheromone binding protein pH-induced domain swapping favors pheromone release.</title>
        <authorList>
            <person name="Pesenti M.E."/>
            <person name="Spinelli S."/>
            <person name="Bezirard V."/>
            <person name="Briand L."/>
            <person name="Pernollet J.C."/>
            <person name="Campanacci V."/>
            <person name="Tegoni M."/>
            <person name="Cambillau C."/>
        </authorList>
    </citation>
    <scope>X-RAY CRYSTALLOGRAPHY (1.50 ANGSTROMS) OF 26-144</scope>
    <scope>DISULFIDE BONDS</scope>
</reference>
<reference evidence="10" key="3">
    <citation type="journal article" date="2004" name="J. Biol. Chem.">
        <title>Sulfur single-wavelength anomalous diffraction crystal structure of a pheromone-binding protein from the honeybee Apis mellifera L.</title>
        <authorList>
            <person name="Lartigue A."/>
            <person name="Gruez A."/>
            <person name="Briand L."/>
            <person name="Blon F."/>
            <person name="Bezirard V."/>
            <person name="Walsh M."/>
            <person name="Pernollet J.C."/>
            <person name="Tegoni M."/>
            <person name="Cambillau C."/>
        </authorList>
    </citation>
    <scope>X-RAY CRYSTALLOGRAPHY (1.60 ANGSTROMS) OF 26-144</scope>
    <scope>DISULFIDE BONDS</scope>
</reference>
<dbReference type="PDB" id="3BJH">
    <property type="method" value="X-ray"/>
    <property type="resolution" value="1.60 A"/>
    <property type="chains" value="A=26-144"/>
</dbReference>
<dbReference type="PDB" id="2H8V">
    <property type="method" value="X-ray"/>
    <property type="resolution" value="2.60 A"/>
    <property type="chains" value="A=26-144"/>
</dbReference>
<evidence type="ECO:0000313" key="6">
    <source>
        <dbReference type="EMBL" id="AAD51944.1"/>
    </source>
</evidence>
<dbReference type="PDB" id="3D76">
    <property type="method" value="X-ray"/>
    <property type="resolution" value="1.90 A"/>
    <property type="chains" value="A=26-144"/>
</dbReference>
<comment type="similarity">
    <text evidence="2">Belongs to the PBP/GOBP family.</text>
</comment>
<dbReference type="GO" id="GO:0005549">
    <property type="term" value="F:odorant binding"/>
    <property type="evidence" value="ECO:0007669"/>
    <property type="project" value="InterPro"/>
</dbReference>
<reference evidence="7" key="4">
    <citation type="submission" date="2006-06" db="PDB data bank">
        <title>Conformational Changes of the Pheromone Binding Protein ASP1 from the Honeybee Apis mellifera L upon Ligand Binding.</title>
        <authorList>
            <person name="Pesenti M.E."/>
            <person name="Spinelli S."/>
            <person name="Briand L."/>
            <person name="Pernollet J.-C."/>
            <person name="Cambillau C."/>
            <person name="Tegoni M."/>
        </authorList>
    </citation>
    <scope>X-RAY CRYSTALLOGRAPHY (2.60 ANGSTROMS) OF 26-144</scope>
    <scope>DISULFIDE BONDS</scope>
</reference>
<dbReference type="PDBsum" id="3BFB"/>
<keyword evidence="4 5" id="KW-0732">Signal</keyword>
<dbReference type="PDB" id="3CAB">
    <property type="method" value="X-ray"/>
    <property type="resolution" value="1.95 A"/>
    <property type="chains" value="A=26-144"/>
</dbReference>
<dbReference type="PDBsum" id="3FE6"/>
<comment type="subcellular location">
    <subcellularLocation>
        <location evidence="1">Secreted</location>
    </subcellularLocation>
</comment>
<dbReference type="PDB" id="3CZ2">
    <property type="method" value="X-ray"/>
    <property type="resolution" value="2.50 A"/>
    <property type="chains" value="A/B=26-144"/>
</dbReference>
<dbReference type="SUPFAM" id="SSF47565">
    <property type="entry name" value="Insect pheromone/odorant-binding proteins"/>
    <property type="match status" value="1"/>
</dbReference>
<dbReference type="SMR" id="Q9U9J6"/>
<dbReference type="PDB" id="3FE6">
    <property type="method" value="X-ray"/>
    <property type="resolution" value="1.80 A"/>
    <property type="chains" value="A=26-144"/>
</dbReference>
<dbReference type="PDB" id="3D73">
    <property type="method" value="X-ray"/>
    <property type="resolution" value="2.03 A"/>
    <property type="chains" value="A/B=26-144"/>
</dbReference>
<reference evidence="13 14" key="6">
    <citation type="submission" date="2008-11" db="PDB data bank">
        <title>Queen bee pheromone binding protein pH induced domain-swapping favors pheromone release.</title>
        <authorList>
            <person name="Pesenti M.E."/>
            <person name="Spinelli S."/>
            <person name="Bezirard V."/>
            <person name="Briand L."/>
            <person name="Pernollet J.C."/>
            <person name="Tegoni M."/>
            <person name="Cambillau C."/>
        </authorList>
    </citation>
    <scope>X-RAY CRYSTALLOGRAPHY (1.75 ANGSTROMS) OF 26-144</scope>
    <scope>DISULFIDE BONDS</scope>
</reference>
<dbReference type="PDBsum" id="3FE8"/>
<dbReference type="PDB" id="3BFA">
    <property type="method" value="X-ray"/>
    <property type="resolution" value="2.25 A"/>
    <property type="chains" value="A=26-144"/>
</dbReference>
<dbReference type="PDB" id="3FE8">
    <property type="method" value="X-ray"/>
    <property type="resolution" value="1.90 A"/>
    <property type="chains" value="A=26-144"/>
</dbReference>
<evidence type="ECO:0007829" key="13">
    <source>
        <dbReference type="PDB" id="3FE6"/>
    </source>
</evidence>
<dbReference type="PDBsum" id="3CYZ"/>
<dbReference type="SMART" id="SM00708">
    <property type="entry name" value="PhBP"/>
    <property type="match status" value="1"/>
</dbReference>
<evidence type="ECO:0000256" key="3">
    <source>
        <dbReference type="ARBA" id="ARBA00022525"/>
    </source>
</evidence>
<reference evidence="8 9" key="5">
    <citation type="journal article" date="2008" name="J. Mol. Biol.">
        <title>Structural basis of the honey bee PBP pheromone and pH-induced conformational change.</title>
        <authorList>
            <person name="Pesenti M.E."/>
            <person name="Spinelli S."/>
            <person name="Bezirard V."/>
            <person name="Briand L."/>
            <person name="Pernollet J.C."/>
            <person name="Tegoni M."/>
            <person name="Cambillau C."/>
        </authorList>
    </citation>
    <scope>X-RAY CRYSTALLOGRAPHY (1.95 ANGSTROMS) OF 26-144</scope>
    <scope>DISULFIDE BONDS</scope>
</reference>
<evidence type="ECO:0000256" key="5">
    <source>
        <dbReference type="SAM" id="SignalP"/>
    </source>
</evidence>
<dbReference type="PDBsum" id="3D75"/>